<reference evidence="6" key="1">
    <citation type="submission" date="2018-07" db="EMBL/GenBank/DDBJ databases">
        <authorList>
            <person name="Safronova V.I."/>
            <person name="Chirak E.R."/>
            <person name="Sazanova A.L."/>
        </authorList>
    </citation>
    <scope>NUCLEOTIDE SEQUENCE [LARGE SCALE GENOMIC DNA]</scope>
    <source>
        <strain evidence="6">RCAM04685</strain>
    </source>
</reference>
<dbReference type="Proteomes" id="UP000255207">
    <property type="component" value="Unassembled WGS sequence"/>
</dbReference>
<dbReference type="GO" id="GO:0030288">
    <property type="term" value="C:outer membrane-bounded periplasmic space"/>
    <property type="evidence" value="ECO:0007669"/>
    <property type="project" value="UniProtKB-ARBA"/>
</dbReference>
<dbReference type="InterPro" id="IPR039424">
    <property type="entry name" value="SBP_5"/>
</dbReference>
<dbReference type="Gene3D" id="3.40.190.10">
    <property type="entry name" value="Periplasmic binding protein-like II"/>
    <property type="match status" value="1"/>
</dbReference>
<dbReference type="Gene3D" id="3.10.105.10">
    <property type="entry name" value="Dipeptide-binding Protein, Domain 3"/>
    <property type="match status" value="1"/>
</dbReference>
<organism evidence="5 6">
    <name type="scientific">Bosea caraganae</name>
    <dbReference type="NCBI Taxonomy" id="2763117"/>
    <lineage>
        <taxon>Bacteria</taxon>
        <taxon>Pseudomonadati</taxon>
        <taxon>Pseudomonadota</taxon>
        <taxon>Alphaproteobacteria</taxon>
        <taxon>Hyphomicrobiales</taxon>
        <taxon>Boseaceae</taxon>
        <taxon>Bosea</taxon>
    </lineage>
</organism>
<dbReference type="GO" id="GO:0043190">
    <property type="term" value="C:ATP-binding cassette (ABC) transporter complex"/>
    <property type="evidence" value="ECO:0007669"/>
    <property type="project" value="InterPro"/>
</dbReference>
<keyword evidence="3" id="KW-0732">Signal</keyword>
<feature type="domain" description="Solute-binding protein family 5" evidence="4">
    <location>
        <begin position="72"/>
        <end position="432"/>
    </location>
</feature>
<evidence type="ECO:0000256" key="3">
    <source>
        <dbReference type="ARBA" id="ARBA00022729"/>
    </source>
</evidence>
<sequence length="528" mass="58161">MDRRTFVGASLGLAVGGLARPHIAKSAGSRVLKFIPQRDLNSKDPMWIPAANVRTHGYMVFDTLYGIDANFQPQPQMAEGATIEDDGKLWKIRLRPGLKFHDGTPVLARDAAASIRRFCVRDPLGQALAAVTDELSAPDDRTVQFRLKRPFALLPDTLSSTPLFMPAIMPERLALTDPMKQVTEMVGSGPFRYVANEEMQGERYVYERFADYVPRESGPLGWTAGPKVVNVDRVEWKVIPDPATIAAALQTGEADWIEYAPLDLLDVLKSSRNVKVAVTDPTGMKADMRMNQAISPFDNPEIRRALLGAVKQEDYCIAMAGTDPSGWKSRVGFFVPGSPMANDAGLDVFDTPRDFAAVAAKIKAAGYKNEKVVIMSPGDIPAGKAASFVNADMLQKVGMNVDYIELDWATIAQRRMKKEPVEQGGWNIWIAPGPGLSQFNPIAATLLRTGPQAYFGWPKSDRLEELRNAWLAAPDLAAQKSVAVEIQKQAFVDLPMIPLGMYYQPTAYRTNLEGVLSGFATFWNLRKV</sequence>
<dbReference type="RefSeq" id="WP_114831542.1">
    <property type="nucleotide sequence ID" value="NZ_QQTO01000016.1"/>
</dbReference>
<evidence type="ECO:0000313" key="5">
    <source>
        <dbReference type="EMBL" id="RDJ21088.1"/>
    </source>
</evidence>
<protein>
    <submittedName>
        <fullName evidence="5">ABC transporter substrate-binding protein</fullName>
    </submittedName>
</protein>
<dbReference type="PANTHER" id="PTHR30290:SF38">
    <property type="entry name" value="D,D-DIPEPTIDE-BINDING PERIPLASMIC PROTEIN DDPA-RELATED"/>
    <property type="match status" value="1"/>
</dbReference>
<evidence type="ECO:0000313" key="6">
    <source>
        <dbReference type="Proteomes" id="UP000255207"/>
    </source>
</evidence>
<dbReference type="Gene3D" id="3.90.76.10">
    <property type="entry name" value="Dipeptide-binding Protein, Domain 1"/>
    <property type="match status" value="1"/>
</dbReference>
<dbReference type="EMBL" id="QQTP01000014">
    <property type="protein sequence ID" value="RDJ21088.1"/>
    <property type="molecule type" value="Genomic_DNA"/>
</dbReference>
<evidence type="ECO:0000259" key="4">
    <source>
        <dbReference type="Pfam" id="PF00496"/>
    </source>
</evidence>
<dbReference type="InterPro" id="IPR000914">
    <property type="entry name" value="SBP_5_dom"/>
</dbReference>
<dbReference type="Pfam" id="PF00496">
    <property type="entry name" value="SBP_bac_5"/>
    <property type="match status" value="1"/>
</dbReference>
<dbReference type="AlphaFoldDB" id="A0A370L131"/>
<dbReference type="GO" id="GO:1904680">
    <property type="term" value="F:peptide transmembrane transporter activity"/>
    <property type="evidence" value="ECO:0007669"/>
    <property type="project" value="TreeGrafter"/>
</dbReference>
<dbReference type="PANTHER" id="PTHR30290">
    <property type="entry name" value="PERIPLASMIC BINDING COMPONENT OF ABC TRANSPORTER"/>
    <property type="match status" value="1"/>
</dbReference>
<proteinExistence type="inferred from homology"/>
<dbReference type="InterPro" id="IPR030678">
    <property type="entry name" value="Peptide/Ni-bd"/>
</dbReference>
<dbReference type="GO" id="GO:0015833">
    <property type="term" value="P:peptide transport"/>
    <property type="evidence" value="ECO:0007669"/>
    <property type="project" value="TreeGrafter"/>
</dbReference>
<evidence type="ECO:0000256" key="1">
    <source>
        <dbReference type="ARBA" id="ARBA00004418"/>
    </source>
</evidence>
<gene>
    <name evidence="5" type="ORF">DWE98_22465</name>
</gene>
<name>A0A370L131_9HYPH</name>
<dbReference type="OrthoDB" id="9803988at2"/>
<dbReference type="PIRSF" id="PIRSF002741">
    <property type="entry name" value="MppA"/>
    <property type="match status" value="1"/>
</dbReference>
<keyword evidence="6" id="KW-1185">Reference proteome</keyword>
<accession>A0A370L131</accession>
<comment type="subcellular location">
    <subcellularLocation>
        <location evidence="1">Periplasm</location>
    </subcellularLocation>
</comment>
<dbReference type="CDD" id="cd08502">
    <property type="entry name" value="PBP2_NikA_DppA_OppA_like_16"/>
    <property type="match status" value="1"/>
</dbReference>
<evidence type="ECO:0000256" key="2">
    <source>
        <dbReference type="ARBA" id="ARBA00005695"/>
    </source>
</evidence>
<dbReference type="SUPFAM" id="SSF53850">
    <property type="entry name" value="Periplasmic binding protein-like II"/>
    <property type="match status" value="1"/>
</dbReference>
<comment type="caution">
    <text evidence="5">The sequence shown here is derived from an EMBL/GenBank/DDBJ whole genome shotgun (WGS) entry which is preliminary data.</text>
</comment>
<comment type="similarity">
    <text evidence="2">Belongs to the bacterial solute-binding protein 5 family.</text>
</comment>